<dbReference type="RefSeq" id="WP_233416825.1">
    <property type="nucleotide sequence ID" value="NZ_WIND01000003.1"/>
</dbReference>
<comment type="caution">
    <text evidence="1">The sequence shown here is derived from an EMBL/GenBank/DDBJ whole genome shotgun (WGS) entry which is preliminary data.</text>
</comment>
<reference evidence="1 2" key="1">
    <citation type="submission" date="2019-10" db="EMBL/GenBank/DDBJ databases">
        <title>Cognatihalovulum marinum gen. nov. sp. nov., a new member of the family Rhodobacteraceae isolated from deep seawater of the Northwest Indian Ocean.</title>
        <authorList>
            <person name="Ruan C."/>
            <person name="Wang J."/>
            <person name="Zheng X."/>
            <person name="Song L."/>
            <person name="Zhu Y."/>
            <person name="Huang Y."/>
            <person name="Lu Z."/>
            <person name="Du W."/>
            <person name="Huang L."/>
            <person name="Dai X."/>
        </authorList>
    </citation>
    <scope>NUCLEOTIDE SEQUENCE [LARGE SCALE GENOMIC DNA]</scope>
    <source>
        <strain evidence="1 2">2CG4</strain>
    </source>
</reference>
<keyword evidence="2" id="KW-1185">Reference proteome</keyword>
<gene>
    <name evidence="1" type="ORF">GE300_06500</name>
</gene>
<protein>
    <submittedName>
        <fullName evidence="1">Uncharacterized protein</fullName>
    </submittedName>
</protein>
<accession>A0A6L5YYZ6</accession>
<dbReference type="EMBL" id="WIND01000003">
    <property type="protein sequence ID" value="MSU89269.1"/>
    <property type="molecule type" value="Genomic_DNA"/>
</dbReference>
<organism evidence="1 2">
    <name type="scientific">Halovulum marinum</name>
    <dbReference type="NCBI Taxonomy" id="2662447"/>
    <lineage>
        <taxon>Bacteria</taxon>
        <taxon>Pseudomonadati</taxon>
        <taxon>Pseudomonadota</taxon>
        <taxon>Alphaproteobacteria</taxon>
        <taxon>Rhodobacterales</taxon>
        <taxon>Paracoccaceae</taxon>
        <taxon>Halovulum</taxon>
    </lineage>
</organism>
<sequence>MGAQTVPGAQMPMHFVLAGCPGNCRAPRKCRAALPTSVTMLATMIAAPAASAPMQRRGRQFGFIMGTGFGAPARSRRMCWR</sequence>
<dbReference type="Proteomes" id="UP000474957">
    <property type="component" value="Unassembled WGS sequence"/>
</dbReference>
<evidence type="ECO:0000313" key="2">
    <source>
        <dbReference type="Proteomes" id="UP000474957"/>
    </source>
</evidence>
<evidence type="ECO:0000313" key="1">
    <source>
        <dbReference type="EMBL" id="MSU89269.1"/>
    </source>
</evidence>
<proteinExistence type="predicted"/>
<name>A0A6L5YYZ6_9RHOB</name>
<dbReference type="AlphaFoldDB" id="A0A6L5YYZ6"/>